<dbReference type="PANTHER" id="PTHR43806">
    <property type="entry name" value="PEPTIDASE S8"/>
    <property type="match status" value="1"/>
</dbReference>
<evidence type="ECO:0000256" key="4">
    <source>
        <dbReference type="ARBA" id="ARBA00022525"/>
    </source>
</evidence>
<evidence type="ECO:0000259" key="13">
    <source>
        <dbReference type="Pfam" id="PF22148"/>
    </source>
</evidence>
<dbReference type="Pfam" id="PF00082">
    <property type="entry name" value="Peptidase_S8"/>
    <property type="match status" value="1"/>
</dbReference>
<dbReference type="PANTHER" id="PTHR43806:SF11">
    <property type="entry name" value="CEREVISIN-RELATED"/>
    <property type="match status" value="1"/>
</dbReference>
<feature type="chain" id="PRO_5023121542" evidence="11">
    <location>
        <begin position="28"/>
        <end position="404"/>
    </location>
</feature>
<sequence length="404" mass="42609">MKIKKIAALSLAASLALFPSFGGSAFAKDSNPLENAPKNSAVKVNLEKGSYVKGEVIVKFKDNVSKSKEGSELNKLGASEVKDTDAVKSDYKVLKVGNVEAVVKALSKNPNVEYAEPNYNFASTWTPNDTYYQGYQYGPQNTDTDLAWNVTRGSSSQEIAILDSGVDYNHPDLASKTIRGYDFVDNDYYPMDLNGHGTHVAGTAAAITNNSRGVAGMAPNTKILAVRVLDANGSGSLNDIADGIRYAADQGAEVINLSLGCDCNTTTLENAVNYAWNKGSVVIAAAGNDGVSTTFEPASYSNVIAVGAVDSRDRRASFSNYGSWVDVTAPGVDIASTVPNNGYSYMSGTSMASPHVAGLAGLLAGQGRSNSQIRAAIEQTADPISGTGSYFQHGRINSNDAVRY</sequence>
<feature type="domain" description="Fervidolysin-like N-terminal prodomain" evidence="13">
    <location>
        <begin position="38"/>
        <end position="118"/>
    </location>
</feature>
<feature type="active site" description="Charge relay system" evidence="9">
    <location>
        <position position="350"/>
    </location>
</feature>
<dbReference type="PROSITE" id="PS00138">
    <property type="entry name" value="SUBTILASE_SER"/>
    <property type="match status" value="1"/>
</dbReference>
<keyword evidence="5 9" id="KW-0645">Protease</keyword>
<dbReference type="InterPro" id="IPR015500">
    <property type="entry name" value="Peptidase_S8_subtilisin-rel"/>
</dbReference>
<comment type="similarity">
    <text evidence="3 9 10">Belongs to the peptidase S8 family.</text>
</comment>
<dbReference type="SUPFAM" id="SSF52743">
    <property type="entry name" value="Subtilisin-like"/>
    <property type="match status" value="1"/>
</dbReference>
<organism evidence="14 15">
    <name type="scientific">Rossellomorea vietnamensis</name>
    <dbReference type="NCBI Taxonomy" id="218284"/>
    <lineage>
        <taxon>Bacteria</taxon>
        <taxon>Bacillati</taxon>
        <taxon>Bacillota</taxon>
        <taxon>Bacilli</taxon>
        <taxon>Bacillales</taxon>
        <taxon>Bacillaceae</taxon>
        <taxon>Rossellomorea</taxon>
    </lineage>
</organism>
<evidence type="ECO:0000256" key="1">
    <source>
        <dbReference type="ARBA" id="ARBA00001913"/>
    </source>
</evidence>
<reference evidence="14 15" key="1">
    <citation type="submission" date="2019-08" db="EMBL/GenBank/DDBJ databases">
        <title>Bacillus genomes from the desert of Cuatro Cienegas, Coahuila.</title>
        <authorList>
            <person name="Olmedo-Alvarez G."/>
        </authorList>
    </citation>
    <scope>NUCLEOTIDE SEQUENCE [LARGE SCALE GENOMIC DNA]</scope>
    <source>
        <strain evidence="14 15">CH40_1T</strain>
    </source>
</reference>
<evidence type="ECO:0000256" key="11">
    <source>
        <dbReference type="SAM" id="SignalP"/>
    </source>
</evidence>
<feature type="active site" description="Charge relay system" evidence="9">
    <location>
        <position position="163"/>
    </location>
</feature>
<dbReference type="Pfam" id="PF22148">
    <property type="entry name" value="Fervidolysin_NPro-like"/>
    <property type="match status" value="1"/>
</dbReference>
<dbReference type="RefSeq" id="WP_148945040.1">
    <property type="nucleotide sequence ID" value="NZ_VTEH01000001.1"/>
</dbReference>
<gene>
    <name evidence="14" type="ORF">FZC79_00980</name>
</gene>
<dbReference type="PROSITE" id="PS00137">
    <property type="entry name" value="SUBTILASE_HIS"/>
    <property type="match status" value="1"/>
</dbReference>
<dbReference type="GO" id="GO:0006508">
    <property type="term" value="P:proteolysis"/>
    <property type="evidence" value="ECO:0007669"/>
    <property type="project" value="UniProtKB-KW"/>
</dbReference>
<evidence type="ECO:0000256" key="8">
    <source>
        <dbReference type="ARBA" id="ARBA00022837"/>
    </source>
</evidence>
<comment type="caution">
    <text evidence="14">The sequence shown here is derived from an EMBL/GenBank/DDBJ whole genome shotgun (WGS) entry which is preliminary data.</text>
</comment>
<dbReference type="EMBL" id="VTEH01000001">
    <property type="protein sequence ID" value="TYR77424.1"/>
    <property type="molecule type" value="Genomic_DNA"/>
</dbReference>
<evidence type="ECO:0000256" key="6">
    <source>
        <dbReference type="ARBA" id="ARBA00022801"/>
    </source>
</evidence>
<dbReference type="GO" id="GO:0004252">
    <property type="term" value="F:serine-type endopeptidase activity"/>
    <property type="evidence" value="ECO:0007669"/>
    <property type="project" value="UniProtKB-UniRule"/>
</dbReference>
<feature type="signal peptide" evidence="11">
    <location>
        <begin position="1"/>
        <end position="27"/>
    </location>
</feature>
<dbReference type="InterPro" id="IPR023827">
    <property type="entry name" value="Peptidase_S8_Asp-AS"/>
</dbReference>
<dbReference type="InterPro" id="IPR036852">
    <property type="entry name" value="Peptidase_S8/S53_dom_sf"/>
</dbReference>
<dbReference type="InterPro" id="IPR037045">
    <property type="entry name" value="S8pro/Inhibitor_I9_sf"/>
</dbReference>
<comment type="cofactor">
    <cofactor evidence="1">
        <name>Ca(2+)</name>
        <dbReference type="ChEBI" id="CHEBI:29108"/>
    </cofactor>
</comment>
<keyword evidence="6 9" id="KW-0378">Hydrolase</keyword>
<dbReference type="InterPro" id="IPR050131">
    <property type="entry name" value="Peptidase_S8_subtilisin-like"/>
</dbReference>
<dbReference type="PRINTS" id="PR00723">
    <property type="entry name" value="SUBTILISIN"/>
</dbReference>
<dbReference type="PROSITE" id="PS00136">
    <property type="entry name" value="SUBTILASE_ASP"/>
    <property type="match status" value="1"/>
</dbReference>
<dbReference type="Proteomes" id="UP000323317">
    <property type="component" value="Unassembled WGS sequence"/>
</dbReference>
<dbReference type="Gene3D" id="3.30.70.80">
    <property type="entry name" value="Peptidase S8 propeptide/proteinase inhibitor I9"/>
    <property type="match status" value="1"/>
</dbReference>
<dbReference type="InterPro" id="IPR034084">
    <property type="entry name" value="Thermitase-like_dom"/>
</dbReference>
<keyword evidence="8" id="KW-0106">Calcium</keyword>
<evidence type="ECO:0000256" key="9">
    <source>
        <dbReference type="PROSITE-ProRule" id="PRU01240"/>
    </source>
</evidence>
<comment type="subcellular location">
    <subcellularLocation>
        <location evidence="2">Secreted</location>
    </subcellularLocation>
</comment>
<dbReference type="AlphaFoldDB" id="A0A5D4KJF5"/>
<dbReference type="Gene3D" id="3.40.50.200">
    <property type="entry name" value="Peptidase S8/S53 domain"/>
    <property type="match status" value="1"/>
</dbReference>
<dbReference type="PROSITE" id="PS51892">
    <property type="entry name" value="SUBTILASE"/>
    <property type="match status" value="1"/>
</dbReference>
<evidence type="ECO:0000313" key="14">
    <source>
        <dbReference type="EMBL" id="TYR77424.1"/>
    </source>
</evidence>
<dbReference type="GO" id="GO:0005576">
    <property type="term" value="C:extracellular region"/>
    <property type="evidence" value="ECO:0007669"/>
    <property type="project" value="UniProtKB-SubCell"/>
</dbReference>
<dbReference type="InterPro" id="IPR022398">
    <property type="entry name" value="Peptidase_S8_His-AS"/>
</dbReference>
<name>A0A5D4KJF5_9BACI</name>
<evidence type="ECO:0000256" key="10">
    <source>
        <dbReference type="RuleBase" id="RU003355"/>
    </source>
</evidence>
<dbReference type="InterPro" id="IPR000209">
    <property type="entry name" value="Peptidase_S8/S53_dom"/>
</dbReference>
<dbReference type="CDD" id="cd07484">
    <property type="entry name" value="Peptidases_S8_Thermitase_like"/>
    <property type="match status" value="1"/>
</dbReference>
<evidence type="ECO:0000256" key="2">
    <source>
        <dbReference type="ARBA" id="ARBA00004613"/>
    </source>
</evidence>
<protein>
    <submittedName>
        <fullName evidence="14">Peptidase S8</fullName>
    </submittedName>
</protein>
<dbReference type="InterPro" id="IPR023828">
    <property type="entry name" value="Peptidase_S8_Ser-AS"/>
</dbReference>
<proteinExistence type="inferred from homology"/>
<accession>A0A5D4KJF5</accession>
<evidence type="ECO:0000313" key="15">
    <source>
        <dbReference type="Proteomes" id="UP000323317"/>
    </source>
</evidence>
<feature type="domain" description="Peptidase S8/S53" evidence="12">
    <location>
        <begin position="158"/>
        <end position="383"/>
    </location>
</feature>
<keyword evidence="4" id="KW-0964">Secreted</keyword>
<evidence type="ECO:0000256" key="5">
    <source>
        <dbReference type="ARBA" id="ARBA00022670"/>
    </source>
</evidence>
<keyword evidence="7 9" id="KW-0720">Serine protease</keyword>
<evidence type="ECO:0000259" key="12">
    <source>
        <dbReference type="Pfam" id="PF00082"/>
    </source>
</evidence>
<evidence type="ECO:0000256" key="7">
    <source>
        <dbReference type="ARBA" id="ARBA00022825"/>
    </source>
</evidence>
<keyword evidence="11" id="KW-0732">Signal</keyword>
<evidence type="ECO:0000256" key="3">
    <source>
        <dbReference type="ARBA" id="ARBA00011073"/>
    </source>
</evidence>
<dbReference type="InterPro" id="IPR054399">
    <property type="entry name" value="Fervidolysin-like_N_prodom"/>
</dbReference>
<feature type="active site" description="Charge relay system" evidence="9">
    <location>
        <position position="196"/>
    </location>
</feature>